<organism evidence="3 4">
    <name type="scientific">Rhizophagus clarus</name>
    <dbReference type="NCBI Taxonomy" id="94130"/>
    <lineage>
        <taxon>Eukaryota</taxon>
        <taxon>Fungi</taxon>
        <taxon>Fungi incertae sedis</taxon>
        <taxon>Mucoromycota</taxon>
        <taxon>Glomeromycotina</taxon>
        <taxon>Glomeromycetes</taxon>
        <taxon>Glomerales</taxon>
        <taxon>Glomeraceae</taxon>
        <taxon>Rhizophagus</taxon>
    </lineage>
</organism>
<gene>
    <name evidence="3" type="ORF">RCL2_000966200</name>
</gene>
<evidence type="ECO:0000313" key="3">
    <source>
        <dbReference type="EMBL" id="GES82454.1"/>
    </source>
</evidence>
<proteinExistence type="predicted"/>
<evidence type="ECO:0000313" key="4">
    <source>
        <dbReference type="Proteomes" id="UP000615446"/>
    </source>
</evidence>
<accession>A0A8H3LBA4</accession>
<dbReference type="AlphaFoldDB" id="A0A8H3LBA4"/>
<feature type="region of interest" description="Disordered" evidence="2">
    <location>
        <begin position="131"/>
        <end position="179"/>
    </location>
</feature>
<protein>
    <submittedName>
        <fullName evidence="3">Uncharacterized protein</fullName>
    </submittedName>
</protein>
<comment type="caution">
    <text evidence="3">The sequence shown here is derived from an EMBL/GenBank/DDBJ whole genome shotgun (WGS) entry which is preliminary data.</text>
</comment>
<dbReference type="OrthoDB" id="2435707at2759"/>
<dbReference type="Proteomes" id="UP000615446">
    <property type="component" value="Unassembled WGS sequence"/>
</dbReference>
<feature type="compositionally biased region" description="Basic and acidic residues" evidence="2">
    <location>
        <begin position="147"/>
        <end position="179"/>
    </location>
</feature>
<feature type="coiled-coil region" evidence="1">
    <location>
        <begin position="2"/>
        <end position="29"/>
    </location>
</feature>
<evidence type="ECO:0000256" key="1">
    <source>
        <dbReference type="SAM" id="Coils"/>
    </source>
</evidence>
<reference evidence="3" key="1">
    <citation type="submission" date="2019-10" db="EMBL/GenBank/DDBJ databases">
        <title>Conservation and host-specific expression of non-tandemly repeated heterogenous ribosome RNA gene in arbuscular mycorrhizal fungi.</title>
        <authorList>
            <person name="Maeda T."/>
            <person name="Kobayashi Y."/>
            <person name="Nakagawa T."/>
            <person name="Ezawa T."/>
            <person name="Yamaguchi K."/>
            <person name="Bino T."/>
            <person name="Nishimoto Y."/>
            <person name="Shigenobu S."/>
            <person name="Kawaguchi M."/>
        </authorList>
    </citation>
    <scope>NUCLEOTIDE SEQUENCE</scope>
    <source>
        <strain evidence="3">HR1</strain>
    </source>
</reference>
<sequence>MNNSIEQQLEILKRQNEALMAKINSLDNTFSEPQVLSSRRTSVISILSTSTRKTTVATMRVCASYQLQYNFAYKDIPKNILFKIIEKFKLRTKDLGVQFGYNDWFVYELLKKHVQHVRDHKFKMKNGYFKKNKNEEEERNEEEDKNEDVVHEKQEEEDENIIHEQDEKHRESYFSSDLR</sequence>
<dbReference type="EMBL" id="BLAL01000060">
    <property type="protein sequence ID" value="GES82454.1"/>
    <property type="molecule type" value="Genomic_DNA"/>
</dbReference>
<evidence type="ECO:0000256" key="2">
    <source>
        <dbReference type="SAM" id="MobiDB-lite"/>
    </source>
</evidence>
<keyword evidence="1" id="KW-0175">Coiled coil</keyword>
<feature type="compositionally biased region" description="Acidic residues" evidence="2">
    <location>
        <begin position="135"/>
        <end position="146"/>
    </location>
</feature>
<name>A0A8H3LBA4_9GLOM</name>